<proteinExistence type="predicted"/>
<evidence type="ECO:0000313" key="2">
    <source>
        <dbReference type="Proteomes" id="UP001162483"/>
    </source>
</evidence>
<protein>
    <submittedName>
        <fullName evidence="1">Uncharacterized protein</fullName>
    </submittedName>
</protein>
<feature type="non-terminal residue" evidence="1">
    <location>
        <position position="52"/>
    </location>
</feature>
<evidence type="ECO:0000313" key="1">
    <source>
        <dbReference type="EMBL" id="CAI9614682.1"/>
    </source>
</evidence>
<organism evidence="1 2">
    <name type="scientific">Staurois parvus</name>
    <dbReference type="NCBI Taxonomy" id="386267"/>
    <lineage>
        <taxon>Eukaryota</taxon>
        <taxon>Metazoa</taxon>
        <taxon>Chordata</taxon>
        <taxon>Craniata</taxon>
        <taxon>Vertebrata</taxon>
        <taxon>Euteleostomi</taxon>
        <taxon>Amphibia</taxon>
        <taxon>Batrachia</taxon>
        <taxon>Anura</taxon>
        <taxon>Neobatrachia</taxon>
        <taxon>Ranoidea</taxon>
        <taxon>Ranidae</taxon>
        <taxon>Staurois</taxon>
    </lineage>
</organism>
<gene>
    <name evidence="1" type="ORF">SPARVUS_LOCUS15102669</name>
</gene>
<comment type="caution">
    <text evidence="1">The sequence shown here is derived from an EMBL/GenBank/DDBJ whole genome shotgun (WGS) entry which is preliminary data.</text>
</comment>
<reference evidence="1" key="1">
    <citation type="submission" date="2023-05" db="EMBL/GenBank/DDBJ databases">
        <authorList>
            <person name="Stuckert A."/>
        </authorList>
    </citation>
    <scope>NUCLEOTIDE SEQUENCE</scope>
</reference>
<sequence length="52" mass="5722">MNTKRKILEVVERITDLLTGEVSGVGNSGTFSSNRQGMCLDGDFINVCVRFL</sequence>
<dbReference type="EMBL" id="CATNWA010019728">
    <property type="protein sequence ID" value="CAI9614682.1"/>
    <property type="molecule type" value="Genomic_DNA"/>
</dbReference>
<dbReference type="Proteomes" id="UP001162483">
    <property type="component" value="Unassembled WGS sequence"/>
</dbReference>
<name>A0ABN9GYX2_9NEOB</name>
<keyword evidence="2" id="KW-1185">Reference proteome</keyword>
<accession>A0ABN9GYX2</accession>